<dbReference type="PROSITE" id="PS50931">
    <property type="entry name" value="HTH_LYSR"/>
    <property type="match status" value="1"/>
</dbReference>
<dbReference type="OrthoDB" id="8339333at2"/>
<organism evidence="8 9">
    <name type="scientific">Bradyrhizobium macuxiense</name>
    <dbReference type="NCBI Taxonomy" id="1755647"/>
    <lineage>
        <taxon>Bacteria</taxon>
        <taxon>Pseudomonadati</taxon>
        <taxon>Pseudomonadota</taxon>
        <taxon>Alphaproteobacteria</taxon>
        <taxon>Hyphomicrobiales</taxon>
        <taxon>Nitrobacteraceae</taxon>
        <taxon>Bradyrhizobium</taxon>
    </lineage>
</organism>
<comment type="similarity">
    <text evidence="2">Belongs to the LysR transcriptional regulatory family.</text>
</comment>
<sequence length="300" mass="34127">MNLRSIDLNLLVALDALLTERHVTKAADRVGLSQPAMSNALNRLRAMFEDELLVRTTAGMKPTPRATELAEPLRQVLRQVERVMASDAGFDPTRTERSFTIRMSDILACLLLPRLAAARSPDARISYNVIHLPPSLTIDALERDEIDVAVSMGLEHSASIRSETLLRDRMVCLMRSGHPIKRGKLTFERFIAQEHMKVSISPTDLRFVDDVLAERGHRRRIRLNVPHWLVVPHVLKSTDLLAVMPRHLAAVLMDDGLRMEDLPFESAPFDWMLYWHRRYDQSNANGWLRDRLRAACSGLS</sequence>
<dbReference type="Pfam" id="PF03466">
    <property type="entry name" value="LysR_substrate"/>
    <property type="match status" value="1"/>
</dbReference>
<reference evidence="8 9" key="1">
    <citation type="submission" date="2019-06" db="EMBL/GenBank/DDBJ databases">
        <title>Genomic Encyclopedia of Type Strains, Phase IV (KMG-V): Genome sequencing to study the core and pangenomes of soil and plant-associated prokaryotes.</title>
        <authorList>
            <person name="Whitman W."/>
        </authorList>
    </citation>
    <scope>NUCLEOTIDE SEQUENCE [LARGE SCALE GENOMIC DNA]</scope>
    <source>
        <strain evidence="8 9">BR 10355</strain>
    </source>
</reference>
<dbReference type="AlphaFoldDB" id="A0A560M0E5"/>
<dbReference type="PANTHER" id="PTHR30118">
    <property type="entry name" value="HTH-TYPE TRANSCRIPTIONAL REGULATOR LEUO-RELATED"/>
    <property type="match status" value="1"/>
</dbReference>
<dbReference type="CDD" id="cd08417">
    <property type="entry name" value="PBP2_Nitroaromatics_like"/>
    <property type="match status" value="1"/>
</dbReference>
<name>A0A560M0E5_9BRAD</name>
<dbReference type="InterPro" id="IPR036388">
    <property type="entry name" value="WH-like_DNA-bd_sf"/>
</dbReference>
<dbReference type="Pfam" id="PF00126">
    <property type="entry name" value="HTH_1"/>
    <property type="match status" value="1"/>
</dbReference>
<dbReference type="SUPFAM" id="SSF46785">
    <property type="entry name" value="Winged helix' DNA-binding domain"/>
    <property type="match status" value="1"/>
</dbReference>
<accession>A0A560M0E5</accession>
<evidence type="ECO:0000256" key="2">
    <source>
        <dbReference type="ARBA" id="ARBA00009437"/>
    </source>
</evidence>
<dbReference type="SUPFAM" id="SSF53850">
    <property type="entry name" value="Periplasmic binding protein-like II"/>
    <property type="match status" value="1"/>
</dbReference>
<dbReference type="InterPro" id="IPR036390">
    <property type="entry name" value="WH_DNA-bd_sf"/>
</dbReference>
<dbReference type="GO" id="GO:0003700">
    <property type="term" value="F:DNA-binding transcription factor activity"/>
    <property type="evidence" value="ECO:0007669"/>
    <property type="project" value="InterPro"/>
</dbReference>
<dbReference type="PANTHER" id="PTHR30118:SF15">
    <property type="entry name" value="TRANSCRIPTIONAL REGULATORY PROTEIN"/>
    <property type="match status" value="1"/>
</dbReference>
<keyword evidence="6" id="KW-0804">Transcription</keyword>
<dbReference type="GO" id="GO:0003677">
    <property type="term" value="F:DNA binding"/>
    <property type="evidence" value="ECO:0007669"/>
    <property type="project" value="UniProtKB-KW"/>
</dbReference>
<keyword evidence="9" id="KW-1185">Reference proteome</keyword>
<evidence type="ECO:0000259" key="7">
    <source>
        <dbReference type="PROSITE" id="PS50931"/>
    </source>
</evidence>
<evidence type="ECO:0000256" key="3">
    <source>
        <dbReference type="ARBA" id="ARBA00022458"/>
    </source>
</evidence>
<dbReference type="InterPro" id="IPR000847">
    <property type="entry name" value="LysR_HTH_N"/>
</dbReference>
<dbReference type="InterPro" id="IPR005119">
    <property type="entry name" value="LysR_subst-bd"/>
</dbReference>
<comment type="function">
    <text evidence="1">NodD regulates the expression of the nodABCFE genes which encode other nodulation proteins. NodD is also a negative regulator of its own expression. Binds flavonoids as inducers.</text>
</comment>
<keyword evidence="3" id="KW-0536">Nodulation</keyword>
<evidence type="ECO:0000256" key="5">
    <source>
        <dbReference type="ARBA" id="ARBA00023125"/>
    </source>
</evidence>
<dbReference type="EMBL" id="VITY01000004">
    <property type="protein sequence ID" value="TWC01134.1"/>
    <property type="molecule type" value="Genomic_DNA"/>
</dbReference>
<comment type="caution">
    <text evidence="8">The sequence shown here is derived from an EMBL/GenBank/DDBJ whole genome shotgun (WGS) entry which is preliminary data.</text>
</comment>
<evidence type="ECO:0000256" key="6">
    <source>
        <dbReference type="ARBA" id="ARBA00023163"/>
    </source>
</evidence>
<evidence type="ECO:0000256" key="4">
    <source>
        <dbReference type="ARBA" id="ARBA00023015"/>
    </source>
</evidence>
<evidence type="ECO:0000313" key="8">
    <source>
        <dbReference type="EMBL" id="TWC01134.1"/>
    </source>
</evidence>
<gene>
    <name evidence="8" type="ORF">FBZ93_104410</name>
</gene>
<dbReference type="InterPro" id="IPR037402">
    <property type="entry name" value="YidZ_PBP2"/>
</dbReference>
<dbReference type="Gene3D" id="3.40.190.10">
    <property type="entry name" value="Periplasmic binding protein-like II"/>
    <property type="match status" value="2"/>
</dbReference>
<proteinExistence type="inferred from homology"/>
<keyword evidence="4" id="KW-0805">Transcription regulation</keyword>
<evidence type="ECO:0000313" key="9">
    <source>
        <dbReference type="Proteomes" id="UP000321304"/>
    </source>
</evidence>
<dbReference type="Gene3D" id="1.10.10.10">
    <property type="entry name" value="Winged helix-like DNA-binding domain superfamily/Winged helix DNA-binding domain"/>
    <property type="match status" value="1"/>
</dbReference>
<feature type="domain" description="HTH lysR-type" evidence="7">
    <location>
        <begin position="6"/>
        <end position="63"/>
    </location>
</feature>
<keyword evidence="5" id="KW-0238">DNA-binding</keyword>
<protein>
    <submittedName>
        <fullName evidence="8">LysR family transcriptional regulator</fullName>
    </submittedName>
</protein>
<dbReference type="RefSeq" id="WP_146986388.1">
    <property type="nucleotide sequence ID" value="NZ_VITY01000004.1"/>
</dbReference>
<dbReference type="InterPro" id="IPR050389">
    <property type="entry name" value="LysR-type_TF"/>
</dbReference>
<dbReference type="PRINTS" id="PR00039">
    <property type="entry name" value="HTHLYSR"/>
</dbReference>
<evidence type="ECO:0000256" key="1">
    <source>
        <dbReference type="ARBA" id="ARBA00003502"/>
    </source>
</evidence>
<dbReference type="Proteomes" id="UP000321304">
    <property type="component" value="Unassembled WGS sequence"/>
</dbReference>